<accession>A0ACC3SW13</accession>
<evidence type="ECO:0000313" key="2">
    <source>
        <dbReference type="Proteomes" id="UP001433508"/>
    </source>
</evidence>
<keyword evidence="2" id="KW-1185">Reference proteome</keyword>
<dbReference type="Proteomes" id="UP001433508">
    <property type="component" value="Unassembled WGS sequence"/>
</dbReference>
<comment type="caution">
    <text evidence="1">The sequence shown here is derived from an EMBL/GenBank/DDBJ whole genome shotgun (WGS) entry which is preliminary data.</text>
</comment>
<dbReference type="EMBL" id="MU971403">
    <property type="protein sequence ID" value="KAK9235841.1"/>
    <property type="molecule type" value="Genomic_DNA"/>
</dbReference>
<proteinExistence type="predicted"/>
<evidence type="ECO:0000313" key="1">
    <source>
        <dbReference type="EMBL" id="KAK9235841.1"/>
    </source>
</evidence>
<name>A0ACC3SW13_LIPKO</name>
<gene>
    <name evidence="1" type="ORF">V1525DRAFT_243922</name>
</gene>
<protein>
    <submittedName>
        <fullName evidence="1">Uncharacterized protein</fullName>
    </submittedName>
</protein>
<reference evidence="2" key="1">
    <citation type="journal article" date="2024" name="Front. Bioeng. Biotechnol.">
        <title>Genome-scale model development and genomic sequencing of the oleaginous clade Lipomyces.</title>
        <authorList>
            <person name="Czajka J.J."/>
            <person name="Han Y."/>
            <person name="Kim J."/>
            <person name="Mondo S.J."/>
            <person name="Hofstad B.A."/>
            <person name="Robles A."/>
            <person name="Haridas S."/>
            <person name="Riley R."/>
            <person name="LaButti K."/>
            <person name="Pangilinan J."/>
            <person name="Andreopoulos W."/>
            <person name="Lipzen A."/>
            <person name="Yan J."/>
            <person name="Wang M."/>
            <person name="Ng V."/>
            <person name="Grigoriev I.V."/>
            <person name="Spatafora J.W."/>
            <person name="Magnuson J.K."/>
            <person name="Baker S.E."/>
            <person name="Pomraning K.R."/>
        </authorList>
    </citation>
    <scope>NUCLEOTIDE SEQUENCE [LARGE SCALE GENOMIC DNA]</scope>
    <source>
        <strain evidence="2">CBS 7786</strain>
    </source>
</reference>
<sequence>MGITIVDVTYIKVLKESESSSIFQVSVEGKICVLKVYHSMGKSHADPPDRDREVDTFTCESVAYRRLKSKGLCQQGVVPDIYGVIERIDPSQISMAALSEKLSQGRTTPKCYPHGIHSKLTTNRPFDIFRKRIAKLRTILKKIHEVRIYHDDPYPRNMMVQKDTSRVLWIDFDRAQTFSEGYIVERKWQWMEDEEEMIDEFLDALTEDYMDGKISRTWPYYYEYA</sequence>
<organism evidence="1 2">
    <name type="scientific">Lipomyces kononenkoae</name>
    <name type="common">Yeast</name>
    <dbReference type="NCBI Taxonomy" id="34357"/>
    <lineage>
        <taxon>Eukaryota</taxon>
        <taxon>Fungi</taxon>
        <taxon>Dikarya</taxon>
        <taxon>Ascomycota</taxon>
        <taxon>Saccharomycotina</taxon>
        <taxon>Lipomycetes</taxon>
        <taxon>Lipomycetales</taxon>
        <taxon>Lipomycetaceae</taxon>
        <taxon>Lipomyces</taxon>
    </lineage>
</organism>